<keyword evidence="3" id="KW-1185">Reference proteome</keyword>
<reference evidence="2 3" key="1">
    <citation type="journal article" date="2015" name="Proc. Natl. Acad. Sci. U.S.A.">
        <title>Expanded metabolic versatility of ubiquitous nitrite-oxidizing bacteria from the genus Nitrospira.</title>
        <authorList>
            <person name="Koch H."/>
            <person name="Lucker S."/>
            <person name="Albertsen M."/>
            <person name="Kitzinger K."/>
            <person name="Herbold C."/>
            <person name="Spieck E."/>
            <person name="Nielsen P.H."/>
            <person name="Wagner M."/>
            <person name="Daims H."/>
        </authorList>
    </citation>
    <scope>NUCLEOTIDE SEQUENCE [LARGE SCALE GENOMIC DNA]</scope>
    <source>
        <strain evidence="2 3">NSP M-1</strain>
    </source>
</reference>
<protein>
    <recommendedName>
        <fullName evidence="4">Potassium channel domain-containing protein</fullName>
    </recommendedName>
</protein>
<evidence type="ECO:0008006" key="4">
    <source>
        <dbReference type="Google" id="ProtNLM"/>
    </source>
</evidence>
<evidence type="ECO:0000313" key="3">
    <source>
        <dbReference type="Proteomes" id="UP000069205"/>
    </source>
</evidence>
<dbReference type="EMBL" id="CP011801">
    <property type="protein sequence ID" value="ALA57784.1"/>
    <property type="molecule type" value="Genomic_DNA"/>
</dbReference>
<feature type="transmembrane region" description="Helical" evidence="1">
    <location>
        <begin position="248"/>
        <end position="271"/>
    </location>
</feature>
<sequence length="275" mass="30615">MADETFTDPLAEQYYHQSVTELETGQSADAVLLKAAACELKDDRTDIMQSAFYYLAAAHFLESRDRAKAAHAYHSAGQQLHRLQQFTQAARAFSNAGKVAEEVARSGPPGPDQHRLQHLAVRAYSRANHSFAEAGELDASEAEYLNERNARVAWAQMQGKHPLALLTWKATSNFGTSIPRWTAWIAGTLIVFSLSYELFFRLHWLEPMGNTTPSEWIPLWSGFYYAINVTSSLALVEYQPVHPICQAVVMLNVIVGYLFLGIGIGIVGRMVKTHG</sequence>
<keyword evidence="1" id="KW-0812">Transmembrane</keyword>
<feature type="transmembrane region" description="Helical" evidence="1">
    <location>
        <begin position="216"/>
        <end position="236"/>
    </location>
</feature>
<keyword evidence="1" id="KW-1133">Transmembrane helix</keyword>
<dbReference type="KEGG" id="nmv:NITMOv2_1356"/>
<evidence type="ECO:0000256" key="1">
    <source>
        <dbReference type="SAM" id="Phobius"/>
    </source>
</evidence>
<dbReference type="PATRIC" id="fig|42253.5.peg.1334"/>
<dbReference type="Proteomes" id="UP000069205">
    <property type="component" value="Chromosome"/>
</dbReference>
<accession>A0A0K2GA84</accession>
<keyword evidence="1" id="KW-0472">Membrane</keyword>
<dbReference type="OrthoDB" id="9791362at2"/>
<gene>
    <name evidence="2" type="ORF">NITMOv2_1356</name>
</gene>
<feature type="transmembrane region" description="Helical" evidence="1">
    <location>
        <begin position="181"/>
        <end position="204"/>
    </location>
</feature>
<dbReference type="RefSeq" id="WP_053379056.1">
    <property type="nucleotide sequence ID" value="NZ_CP011801.1"/>
</dbReference>
<dbReference type="AlphaFoldDB" id="A0A0K2GA84"/>
<proteinExistence type="predicted"/>
<organism evidence="2 3">
    <name type="scientific">Nitrospira moscoviensis</name>
    <dbReference type="NCBI Taxonomy" id="42253"/>
    <lineage>
        <taxon>Bacteria</taxon>
        <taxon>Pseudomonadati</taxon>
        <taxon>Nitrospirota</taxon>
        <taxon>Nitrospiria</taxon>
        <taxon>Nitrospirales</taxon>
        <taxon>Nitrospiraceae</taxon>
        <taxon>Nitrospira</taxon>
    </lineage>
</organism>
<name>A0A0K2GA84_NITMO</name>
<evidence type="ECO:0000313" key="2">
    <source>
        <dbReference type="EMBL" id="ALA57784.1"/>
    </source>
</evidence>